<dbReference type="EMBL" id="JAGFNK010000526">
    <property type="protein sequence ID" value="KAI9449151.1"/>
    <property type="molecule type" value="Genomic_DNA"/>
</dbReference>
<keyword evidence="1" id="KW-0489">Methyltransferase</keyword>
<keyword evidence="1" id="KW-0808">Transferase</keyword>
<dbReference type="Proteomes" id="UP001207468">
    <property type="component" value="Unassembled WGS sequence"/>
</dbReference>
<gene>
    <name evidence="1" type="ORF">F5148DRAFT_1291789</name>
</gene>
<reference evidence="1" key="1">
    <citation type="submission" date="2021-03" db="EMBL/GenBank/DDBJ databases">
        <title>Evolutionary priming and transition to the ectomycorrhizal habit in an iconic lineage of mushroom-forming fungi: is preadaptation a requirement?</title>
        <authorList>
            <consortium name="DOE Joint Genome Institute"/>
            <person name="Looney B.P."/>
            <person name="Miyauchi S."/>
            <person name="Morin E."/>
            <person name="Drula E."/>
            <person name="Courty P.E."/>
            <person name="Chicoki N."/>
            <person name="Fauchery L."/>
            <person name="Kohler A."/>
            <person name="Kuo A."/>
            <person name="LaButti K."/>
            <person name="Pangilinan J."/>
            <person name="Lipzen A."/>
            <person name="Riley R."/>
            <person name="Andreopoulos W."/>
            <person name="He G."/>
            <person name="Johnson J."/>
            <person name="Barry K.W."/>
            <person name="Grigoriev I.V."/>
            <person name="Nagy L."/>
            <person name="Hibbett D."/>
            <person name="Henrissat B."/>
            <person name="Matheny P.B."/>
            <person name="Labbe J."/>
            <person name="Martin A.F."/>
        </authorList>
    </citation>
    <scope>NUCLEOTIDE SEQUENCE</scope>
    <source>
        <strain evidence="1">BPL698</strain>
    </source>
</reference>
<sequence>MIATATCEEPLNQGTKNQSPDNQTFYDEVMQGLRMSPKQLPSKYFYDAIGDKLFQDIMNCEDYYLTRCEMEIFTQQTGQLVNSIMESDEPFDLVELGPGDCTKSIHLFRGLIKAGADFNYLPIDISQNIIRHLEKELPESVPGIKVSGLNGEYFSMLEQLSHQAGNRKVVMCLGGNIGNMTIEESHAFCKGLRRYLTPGDMLIIGFDLVKNPAVIRNAYDDREGITRRFNLNLLRRMNRELHTDFSIDSFEHYCSYDPETGACKSYLVCLEDMQVHFHTETVCFKKDECIWMEISQKHTVEQIDHMAATNGFQRFRYLTDSQNWFVDAIWVAN</sequence>
<protein>
    <submittedName>
        <fullName evidence="1">Histidine-specific methyltransferase</fullName>
    </submittedName>
</protein>
<comment type="caution">
    <text evidence="1">The sequence shown here is derived from an EMBL/GenBank/DDBJ whole genome shotgun (WGS) entry which is preliminary data.</text>
</comment>
<keyword evidence="2" id="KW-1185">Reference proteome</keyword>
<proteinExistence type="predicted"/>
<evidence type="ECO:0000313" key="2">
    <source>
        <dbReference type="Proteomes" id="UP001207468"/>
    </source>
</evidence>
<organism evidence="1 2">
    <name type="scientific">Russula earlei</name>
    <dbReference type="NCBI Taxonomy" id="71964"/>
    <lineage>
        <taxon>Eukaryota</taxon>
        <taxon>Fungi</taxon>
        <taxon>Dikarya</taxon>
        <taxon>Basidiomycota</taxon>
        <taxon>Agaricomycotina</taxon>
        <taxon>Agaricomycetes</taxon>
        <taxon>Russulales</taxon>
        <taxon>Russulaceae</taxon>
        <taxon>Russula</taxon>
    </lineage>
</organism>
<name>A0ACC0TU70_9AGAM</name>
<evidence type="ECO:0000313" key="1">
    <source>
        <dbReference type="EMBL" id="KAI9449151.1"/>
    </source>
</evidence>
<accession>A0ACC0TU70</accession>